<dbReference type="Proteomes" id="UP001530400">
    <property type="component" value="Unassembled WGS sequence"/>
</dbReference>
<keyword evidence="2" id="KW-1185">Reference proteome</keyword>
<dbReference type="Gene3D" id="2.170.270.10">
    <property type="entry name" value="SET domain"/>
    <property type="match status" value="1"/>
</dbReference>
<dbReference type="AlphaFoldDB" id="A0ABD3QWK0"/>
<comment type="caution">
    <text evidence="1">The sequence shown here is derived from an EMBL/GenBank/DDBJ whole genome shotgun (WGS) entry which is preliminary data.</text>
</comment>
<dbReference type="SUPFAM" id="SSF82199">
    <property type="entry name" value="SET domain"/>
    <property type="match status" value="1"/>
</dbReference>
<dbReference type="InterPro" id="IPR046341">
    <property type="entry name" value="SET_dom_sf"/>
</dbReference>
<proteinExistence type="predicted"/>
<gene>
    <name evidence="1" type="ORF">ACHAWO_002464</name>
</gene>
<dbReference type="EMBL" id="JALLPJ020000068">
    <property type="protein sequence ID" value="KAL3803456.1"/>
    <property type="molecule type" value="Genomic_DNA"/>
</dbReference>
<evidence type="ECO:0008006" key="3">
    <source>
        <dbReference type="Google" id="ProtNLM"/>
    </source>
</evidence>
<protein>
    <recommendedName>
        <fullName evidence="3">SET domain-containing protein</fullName>
    </recommendedName>
</protein>
<name>A0ABD3QWK0_9STRA</name>
<sequence length="289" mass="33468">MKGGNMHSHQLLLNYCFGHKHSSLLLYPYSLTCNFINHGGKSANAKVVWAKYDKMDFHQEPWLMSSPEDVMGQKSTGLLMLVVATRDIAKDEEVLIDYGSDWQETWDAHANNWSSDYMQRSAAELNDSEIQLKTIFEGVYPIMTMCHYRYFANEDKHPNMDDESIEDDNDGLEEVKANLHLIEAQARIWQDLGGRKTMRGDHLRPCTILDRKPGDEEDTYLVQMFNQHQKVAADELPPQKHYVKGVPRRAILFVDSSHTSNMQNEKSFRHEIGFPDDSELWPEAWMDLK</sequence>
<evidence type="ECO:0000313" key="1">
    <source>
        <dbReference type="EMBL" id="KAL3803456.1"/>
    </source>
</evidence>
<accession>A0ABD3QWK0</accession>
<organism evidence="1 2">
    <name type="scientific">Cyclotella atomus</name>
    <dbReference type="NCBI Taxonomy" id="382360"/>
    <lineage>
        <taxon>Eukaryota</taxon>
        <taxon>Sar</taxon>
        <taxon>Stramenopiles</taxon>
        <taxon>Ochrophyta</taxon>
        <taxon>Bacillariophyta</taxon>
        <taxon>Coscinodiscophyceae</taxon>
        <taxon>Thalassiosirophycidae</taxon>
        <taxon>Stephanodiscales</taxon>
        <taxon>Stephanodiscaceae</taxon>
        <taxon>Cyclotella</taxon>
    </lineage>
</organism>
<evidence type="ECO:0000313" key="2">
    <source>
        <dbReference type="Proteomes" id="UP001530400"/>
    </source>
</evidence>
<reference evidence="1 2" key="1">
    <citation type="submission" date="2024-10" db="EMBL/GenBank/DDBJ databases">
        <title>Updated reference genomes for cyclostephanoid diatoms.</title>
        <authorList>
            <person name="Roberts W.R."/>
            <person name="Alverson A.J."/>
        </authorList>
    </citation>
    <scope>NUCLEOTIDE SEQUENCE [LARGE SCALE GENOMIC DNA]</scope>
    <source>
        <strain evidence="1 2">AJA010-31</strain>
    </source>
</reference>